<keyword evidence="1" id="KW-0812">Transmembrane</keyword>
<feature type="domain" description="Quinohemoprotein amine dehydrogenase alpha subunit" evidence="4">
    <location>
        <begin position="413"/>
        <end position="540"/>
    </location>
</feature>
<name>A0AAN0YQU6_PARTM</name>
<dbReference type="Gene3D" id="1.10.760.10">
    <property type="entry name" value="Cytochrome c-like domain"/>
    <property type="match status" value="1"/>
</dbReference>
<protein>
    <submittedName>
        <fullName evidence="6">Quinohemoprotein amine dehydrogenase subunit alpha</fullName>
    </submittedName>
</protein>
<dbReference type="SUPFAM" id="SSF69298">
    <property type="entry name" value="Quinohemoprotein amine dehydrogenase A chain, domain 3"/>
    <property type="match status" value="1"/>
</dbReference>
<dbReference type="InterPro" id="IPR015182">
    <property type="entry name" value="QH-AmDH_asu_heme-bd_dom"/>
</dbReference>
<dbReference type="InterPro" id="IPR014756">
    <property type="entry name" value="Ig_E-set"/>
</dbReference>
<keyword evidence="1" id="KW-0472">Membrane</keyword>
<dbReference type="Pfam" id="PF14930">
    <property type="entry name" value="Qn_am_d_aII"/>
    <property type="match status" value="1"/>
</dbReference>
<dbReference type="Proteomes" id="UP000093052">
    <property type="component" value="Chromosome"/>
</dbReference>
<organism evidence="6 7">
    <name type="scientific">Parageobacillus thermoglucosidasius</name>
    <name type="common">Geobacillus thermoglucosidasius</name>
    <dbReference type="NCBI Taxonomy" id="1426"/>
    <lineage>
        <taxon>Bacteria</taxon>
        <taxon>Bacillati</taxon>
        <taxon>Bacillota</taxon>
        <taxon>Bacilli</taxon>
        <taxon>Bacillales</taxon>
        <taxon>Anoxybacillaceae</taxon>
        <taxon>Parageobacillus</taxon>
    </lineage>
</organism>
<evidence type="ECO:0000313" key="6">
    <source>
        <dbReference type="EMBL" id="ANZ31294.1"/>
    </source>
</evidence>
<feature type="domain" description="Quinohemoprotein amine dehydrogenase alpha subunit" evidence="3">
    <location>
        <begin position="325"/>
        <end position="407"/>
    </location>
</feature>
<dbReference type="RefSeq" id="WP_003249788.1">
    <property type="nucleotide sequence ID" value="NZ_CP012712.1"/>
</dbReference>
<dbReference type="InterPro" id="IPR015184">
    <property type="entry name" value="QH-AmDH_asu_dom_IV"/>
</dbReference>
<dbReference type="InterPro" id="IPR015183">
    <property type="entry name" value="QH-AmDH_asu_dom_III"/>
</dbReference>
<evidence type="ECO:0000313" key="7">
    <source>
        <dbReference type="Proteomes" id="UP000093052"/>
    </source>
</evidence>
<dbReference type="InterPro" id="IPR023887">
    <property type="entry name" value="QH-AmDH_asu"/>
</dbReference>
<dbReference type="EMBL" id="CP016622">
    <property type="protein sequence ID" value="ANZ31294.1"/>
    <property type="molecule type" value="Genomic_DNA"/>
</dbReference>
<dbReference type="InterPro" id="IPR036909">
    <property type="entry name" value="Cyt_c-like_dom_sf"/>
</dbReference>
<feature type="domain" description="Quinohemoprotein amine dehydrogenase alpha subunit" evidence="5">
    <location>
        <begin position="218"/>
        <end position="306"/>
    </location>
</feature>
<accession>A0AAN0YQU6</accession>
<gene>
    <name evidence="6" type="ORF">BCV53_15045</name>
</gene>
<dbReference type="Pfam" id="PF09099">
    <property type="entry name" value="Qn_am_d_aIII"/>
    <property type="match status" value="1"/>
</dbReference>
<dbReference type="GO" id="GO:0020037">
    <property type="term" value="F:heme binding"/>
    <property type="evidence" value="ECO:0007669"/>
    <property type="project" value="InterPro"/>
</dbReference>
<evidence type="ECO:0000259" key="2">
    <source>
        <dbReference type="Pfam" id="PF09098"/>
    </source>
</evidence>
<keyword evidence="1" id="KW-1133">Transmembrane helix</keyword>
<evidence type="ECO:0000259" key="5">
    <source>
        <dbReference type="Pfam" id="PF14930"/>
    </source>
</evidence>
<dbReference type="Pfam" id="PF09098">
    <property type="entry name" value="Dehyd-heme_bind"/>
    <property type="match status" value="1"/>
</dbReference>
<dbReference type="NCBIfam" id="TIGR03908">
    <property type="entry name" value="QH_alpha"/>
    <property type="match status" value="1"/>
</dbReference>
<dbReference type="Pfam" id="PF09100">
    <property type="entry name" value="Qn_am_d_aIV"/>
    <property type="match status" value="1"/>
</dbReference>
<dbReference type="AlphaFoldDB" id="A0AAN0YQU6"/>
<feature type="domain" description="Quinohemoprotein amine dehydrogenase alpha subunit haem binding" evidence="2">
    <location>
        <begin position="48"/>
        <end position="208"/>
    </location>
</feature>
<dbReference type="InterPro" id="IPR009111">
    <property type="entry name" value="QH-AmDH_asu_dom2"/>
</dbReference>
<reference evidence="7" key="1">
    <citation type="journal article" date="2016" name="Genome Announc.">
        <title>Complete Genome Sequence of Geobacillus thermoglucosidasius NCIMB 11955, the Progenitor of a Bioethanol Production Strain.</title>
        <authorList>
            <person name="Sheng L."/>
            <person name="Zhang Y."/>
            <person name="Minton N.P."/>
        </authorList>
    </citation>
    <scope>NUCLEOTIDE SEQUENCE [LARGE SCALE GENOMIC DNA]</scope>
    <source>
        <strain evidence="7">NCIMB 11955</strain>
    </source>
</reference>
<dbReference type="InterPro" id="IPR013783">
    <property type="entry name" value="Ig-like_fold"/>
</dbReference>
<dbReference type="SUPFAM" id="SSF81296">
    <property type="entry name" value="E set domains"/>
    <property type="match status" value="2"/>
</dbReference>
<proteinExistence type="predicted"/>
<dbReference type="Gene3D" id="2.60.40.10">
    <property type="entry name" value="Immunoglobulins"/>
    <property type="match status" value="2"/>
</dbReference>
<dbReference type="KEGG" id="ptl:AOT13_15015"/>
<dbReference type="InterPro" id="IPR036718">
    <property type="entry name" value="H-AmDH_asu_dom2_sf"/>
</dbReference>
<evidence type="ECO:0000256" key="1">
    <source>
        <dbReference type="SAM" id="Phobius"/>
    </source>
</evidence>
<dbReference type="GO" id="GO:0009055">
    <property type="term" value="F:electron transfer activity"/>
    <property type="evidence" value="ECO:0007669"/>
    <property type="project" value="InterPro"/>
</dbReference>
<dbReference type="SUPFAM" id="SSF46626">
    <property type="entry name" value="Cytochrome c"/>
    <property type="match status" value="2"/>
</dbReference>
<evidence type="ECO:0000259" key="3">
    <source>
        <dbReference type="Pfam" id="PF09099"/>
    </source>
</evidence>
<evidence type="ECO:0000259" key="4">
    <source>
        <dbReference type="Pfam" id="PF09100"/>
    </source>
</evidence>
<dbReference type="Gene3D" id="2.40.128.120">
    <property type="entry name" value="Quinohemoprotein amine dehydrogenase alpha subunit, domain 2"/>
    <property type="match status" value="1"/>
</dbReference>
<sequence>MRKIWFGVIMVIIIIVAVVAAVYVTKKEKESALPATAVRQNGTEQWGEAIQKNCLTCHAIRSDGSIERISDVRKTPEGWEDTISRMQQVWGLQITPEDRAAVVKELSEKNGLAPEETEKVMYWLTSNGSTIEPKLGNEAIEKSCISCHAGARPLAQYRTEEEWKKLKDFHIAFNPSMIYQMRTQKWEEESEKVIEYLAKTHALSTKEWTEWKKRKKEYKLEGRWRIVGYRPGIGMYSGYAEFQRKGEDFYENRTMLMPDGKTETYKGNVRIFTGYSLRSSLEGKNKKLRGVFNIQKDGITIKGHWNQVRDIGQYADETYYKADRTTLLAVWPKAMKKGETSVVHIIGMKLPEHVKKEDFKTSAGIAIRKIEKQKKDDVWVQLEVSKDVKPGPQTIQLGNEQITIQVYEKIDYIKVTPEYGVARLNYYGHQQSVQFEAVGYHVGADGKKGTNDDVEIGPVPAKWSMKEFLLGPNDDHDIHFVGTINTDTGLFTPANGGPNPKREWSTNNAGNVTIIATYTDPLTKKQVQGETFLLVTVPDYIYIR</sequence>
<dbReference type="GeneID" id="56926745"/>
<feature type="transmembrane region" description="Helical" evidence="1">
    <location>
        <begin position="5"/>
        <end position="24"/>
    </location>
</feature>
<keyword evidence="7" id="KW-1185">Reference proteome</keyword>